<evidence type="ECO:0000256" key="1">
    <source>
        <dbReference type="ARBA" id="ARBA00001275"/>
    </source>
</evidence>
<organism evidence="12 13">
    <name type="scientific">Candidatus Spyradosoma merdigallinarum</name>
    <dbReference type="NCBI Taxonomy" id="2840950"/>
    <lineage>
        <taxon>Bacteria</taxon>
        <taxon>Pseudomonadati</taxon>
        <taxon>Verrucomicrobiota</taxon>
        <taxon>Opitutia</taxon>
        <taxon>Opitutia incertae sedis</taxon>
        <taxon>Candidatus Spyradosoma</taxon>
    </lineage>
</organism>
<dbReference type="NCBIfam" id="TIGR02093">
    <property type="entry name" value="P_ylase"/>
    <property type="match status" value="1"/>
</dbReference>
<dbReference type="GO" id="GO:0005980">
    <property type="term" value="P:glycogen catabolic process"/>
    <property type="evidence" value="ECO:0007669"/>
    <property type="project" value="TreeGrafter"/>
</dbReference>
<comment type="function">
    <text evidence="11">Allosteric enzyme that catalyzes the rate-limiting step in glycogen catabolism, the phosphorolytic cleavage of glycogen to produce glucose-1-phosphate, and plays a central role in maintaining cellular and organismal glucose homeostasis.</text>
</comment>
<dbReference type="AlphaFoldDB" id="A0A9D1NKL5"/>
<sequence length="847" mass="96304">MAKATSTKKTAKSAEHAPAVLQAEDNLSVTAFKQWVLYHMRCTLAREVKSATNHDWLTAVSCAIRDLLHHRFITTQEAHSSQKVRRCYYLSVEYLMGRLLRNNLANAELLEVAQEAMRELGLDPETIFSEEKDMGLGNGGLGRLAACFLDSLATLDLPSVGYGIHYEFGLFRQTFVNGYQVETADNWLIAGNPWHIRRASRRVEVPIYGNVELSYDDNGNFRPRWVNTQTLVAMPWDIPIVGYKAKTINFLRLWEAKATRDFDFHKFNEGAYIEAIREKANSETISKVLYPNDKAAIGRQLRLVQQIFFVSASLQDIIRRHKAENGSLDTLPEKAAIQLNDTHPTIAIPELMRLLLDVEGYSWDKAWGIVTKVFAYTNHTLLPEALEKWSVPLFEKVLPRHLQIIYEINRRFLLEVEKKWPGDASKKRELSIIEEGEVKQVRMATLAVITCHSTNGVAALHTELLKQTLFHDLHELYPDRFNNKTNGITPRRWLRACNVGLSKLIDSKIGKEWTADLDQLRRLEKFADDADFRKAYMDIKHENKVELARIIKKLCGIEVSPDALFDVQIKRLHEYKRQHLNLLHILTLYHRILNNPELDTVPRVFVFGAKAAPGYELAKHIIHAINAVASKINNDPRVDGRIKVAFIPDYRVSLAEKIIPAADLSEQISTAGKEASGTGNMKLALNGALTIGTLDGANVEIREEVGDENIFIFGNTVEEVKALRSRGYNPWEYYNRDEELKAVLGWLGSGYFTPEAPGSLAPVVRSLLEGGDPFLVLADYRSYVECQERVDKAFRDKEAWAKSAILNTARVGKFSSDRTISEYAKEIWKLPAVPIKHEELHWRIIAE</sequence>
<dbReference type="Proteomes" id="UP000886812">
    <property type="component" value="Unassembled WGS sequence"/>
</dbReference>
<protein>
    <recommendedName>
        <fullName evidence="11">Alpha-1,4 glucan phosphorylase</fullName>
        <ecNumber evidence="11">2.4.1.1</ecNumber>
    </recommendedName>
</protein>
<dbReference type="PIRSF" id="PIRSF000460">
    <property type="entry name" value="Pprylas_GlgP"/>
    <property type="match status" value="1"/>
</dbReference>
<comment type="similarity">
    <text evidence="3 11">Belongs to the glycogen phosphorylase family.</text>
</comment>
<dbReference type="PANTHER" id="PTHR11468">
    <property type="entry name" value="GLYCOGEN PHOSPHORYLASE"/>
    <property type="match status" value="1"/>
</dbReference>
<reference evidence="12" key="2">
    <citation type="journal article" date="2021" name="PeerJ">
        <title>Extensive microbial diversity within the chicken gut microbiome revealed by metagenomics and culture.</title>
        <authorList>
            <person name="Gilroy R."/>
            <person name="Ravi A."/>
            <person name="Getino M."/>
            <person name="Pursley I."/>
            <person name="Horton D.L."/>
            <person name="Alikhan N.F."/>
            <person name="Baker D."/>
            <person name="Gharbi K."/>
            <person name="Hall N."/>
            <person name="Watson M."/>
            <person name="Adriaenssens E.M."/>
            <person name="Foster-Nyarko E."/>
            <person name="Jarju S."/>
            <person name="Secka A."/>
            <person name="Antonio M."/>
            <person name="Oren A."/>
            <person name="Chaudhuri R.R."/>
            <person name="La Ragione R."/>
            <person name="Hildebrand F."/>
            <person name="Pallen M.J."/>
        </authorList>
    </citation>
    <scope>NUCLEOTIDE SEQUENCE</scope>
    <source>
        <strain evidence="12">10669</strain>
    </source>
</reference>
<gene>
    <name evidence="12" type="ORF">IAC75_05630</name>
</gene>
<dbReference type="EMBL" id="DVOG01000146">
    <property type="protein sequence ID" value="HIV04610.1"/>
    <property type="molecule type" value="Genomic_DNA"/>
</dbReference>
<reference evidence="12" key="1">
    <citation type="submission" date="2020-10" db="EMBL/GenBank/DDBJ databases">
        <authorList>
            <person name="Gilroy R."/>
        </authorList>
    </citation>
    <scope>NUCLEOTIDE SEQUENCE</scope>
    <source>
        <strain evidence="12">10669</strain>
    </source>
</reference>
<dbReference type="SUPFAM" id="SSF53756">
    <property type="entry name" value="UDP-Glycosyltransferase/glycogen phosphorylase"/>
    <property type="match status" value="1"/>
</dbReference>
<dbReference type="FunFam" id="3.40.50.2000:FF:000807">
    <property type="entry name" value="Alpha-glucan phosphorylase 2, cytosolic"/>
    <property type="match status" value="1"/>
</dbReference>
<accession>A0A9D1NKL5</accession>
<dbReference type="GO" id="GO:0008184">
    <property type="term" value="F:glycogen phosphorylase activity"/>
    <property type="evidence" value="ECO:0007669"/>
    <property type="project" value="InterPro"/>
</dbReference>
<evidence type="ECO:0000256" key="6">
    <source>
        <dbReference type="ARBA" id="ARBA00022679"/>
    </source>
</evidence>
<dbReference type="Pfam" id="PF00343">
    <property type="entry name" value="Phosphorylase"/>
    <property type="match status" value="1"/>
</dbReference>
<evidence type="ECO:0000256" key="2">
    <source>
        <dbReference type="ARBA" id="ARBA00001933"/>
    </source>
</evidence>
<dbReference type="InterPro" id="IPR000811">
    <property type="entry name" value="Glyco_trans_35"/>
</dbReference>
<keyword evidence="4" id="KW-0321">Glycogen metabolism</keyword>
<comment type="catalytic activity">
    <reaction evidence="1 11">
        <text>[(1-&gt;4)-alpha-D-glucosyl](n) + phosphate = [(1-&gt;4)-alpha-D-glucosyl](n-1) + alpha-D-glucose 1-phosphate</text>
        <dbReference type="Rhea" id="RHEA:41732"/>
        <dbReference type="Rhea" id="RHEA-COMP:9584"/>
        <dbReference type="Rhea" id="RHEA-COMP:9586"/>
        <dbReference type="ChEBI" id="CHEBI:15444"/>
        <dbReference type="ChEBI" id="CHEBI:43474"/>
        <dbReference type="ChEBI" id="CHEBI:58601"/>
        <dbReference type="EC" id="2.4.1.1"/>
    </reaction>
</comment>
<dbReference type="InterPro" id="IPR011833">
    <property type="entry name" value="Glycg_phsphrylas"/>
</dbReference>
<dbReference type="GO" id="GO:0030170">
    <property type="term" value="F:pyridoxal phosphate binding"/>
    <property type="evidence" value="ECO:0007669"/>
    <property type="project" value="InterPro"/>
</dbReference>
<evidence type="ECO:0000313" key="13">
    <source>
        <dbReference type="Proteomes" id="UP000886812"/>
    </source>
</evidence>
<dbReference type="CDD" id="cd04300">
    <property type="entry name" value="GT35_Glycogen_Phosphorylase"/>
    <property type="match status" value="1"/>
</dbReference>
<keyword evidence="7 10" id="KW-0663">Pyridoxal phosphate</keyword>
<evidence type="ECO:0000256" key="3">
    <source>
        <dbReference type="ARBA" id="ARBA00006047"/>
    </source>
</evidence>
<evidence type="ECO:0000256" key="8">
    <source>
        <dbReference type="ARBA" id="ARBA00023277"/>
    </source>
</evidence>
<evidence type="ECO:0000256" key="10">
    <source>
        <dbReference type="PIRSR" id="PIRSR000460-1"/>
    </source>
</evidence>
<comment type="function">
    <text evidence="9">Phosphorylase is an important allosteric enzyme in carbohydrate metabolism. Enzymes from different sources differ in their regulatory mechanisms and in their natural substrates. However, all known phosphorylases share catalytic and structural properties.</text>
</comment>
<evidence type="ECO:0000256" key="4">
    <source>
        <dbReference type="ARBA" id="ARBA00022600"/>
    </source>
</evidence>
<dbReference type="FunFam" id="3.40.50.2000:FF:000005">
    <property type="entry name" value="Alpha-1,4 glucan phosphorylase"/>
    <property type="match status" value="1"/>
</dbReference>
<evidence type="ECO:0000256" key="7">
    <source>
        <dbReference type="ARBA" id="ARBA00022898"/>
    </source>
</evidence>
<proteinExistence type="inferred from homology"/>
<evidence type="ECO:0000256" key="9">
    <source>
        <dbReference type="ARBA" id="ARBA00025174"/>
    </source>
</evidence>
<name>A0A9D1NKL5_9BACT</name>
<feature type="modified residue" description="N6-(pyridoxal phosphate)lysine" evidence="10">
    <location>
        <position position="682"/>
    </location>
</feature>
<dbReference type="PROSITE" id="PS00102">
    <property type="entry name" value="PHOSPHORYLASE"/>
    <property type="match status" value="1"/>
</dbReference>
<evidence type="ECO:0000313" key="12">
    <source>
        <dbReference type="EMBL" id="HIV04610.1"/>
    </source>
</evidence>
<evidence type="ECO:0000256" key="5">
    <source>
        <dbReference type="ARBA" id="ARBA00022676"/>
    </source>
</evidence>
<dbReference type="PANTHER" id="PTHR11468:SF25">
    <property type="entry name" value="MALTODEXTRIN PHOSPHORYLASE"/>
    <property type="match status" value="1"/>
</dbReference>
<keyword evidence="6 11" id="KW-0808">Transferase</keyword>
<dbReference type="InterPro" id="IPR035090">
    <property type="entry name" value="Pyridoxal_P_attach_site"/>
</dbReference>
<dbReference type="GO" id="GO:0005737">
    <property type="term" value="C:cytoplasm"/>
    <property type="evidence" value="ECO:0007669"/>
    <property type="project" value="TreeGrafter"/>
</dbReference>
<comment type="caution">
    <text evidence="12">The sequence shown here is derived from an EMBL/GenBank/DDBJ whole genome shotgun (WGS) entry which is preliminary data.</text>
</comment>
<dbReference type="Gene3D" id="3.40.50.2000">
    <property type="entry name" value="Glycogen Phosphorylase B"/>
    <property type="match status" value="2"/>
</dbReference>
<keyword evidence="8 11" id="KW-0119">Carbohydrate metabolism</keyword>
<evidence type="ECO:0000256" key="11">
    <source>
        <dbReference type="RuleBase" id="RU000587"/>
    </source>
</evidence>
<comment type="cofactor">
    <cofactor evidence="2 11">
        <name>pyridoxal 5'-phosphate</name>
        <dbReference type="ChEBI" id="CHEBI:597326"/>
    </cofactor>
</comment>
<dbReference type="EC" id="2.4.1.1" evidence="11"/>
<keyword evidence="5 11" id="KW-0328">Glycosyltransferase</keyword>